<dbReference type="EMBL" id="LSEF01000026">
    <property type="protein sequence ID" value="OAF19193.1"/>
    <property type="molecule type" value="Genomic_DNA"/>
</dbReference>
<keyword evidence="2" id="KW-1133">Transmembrane helix</keyword>
<gene>
    <name evidence="3" type="ORF">AXW67_37655</name>
</gene>
<dbReference type="AlphaFoldDB" id="A0A176ZH36"/>
<evidence type="ECO:0000313" key="3">
    <source>
        <dbReference type="EMBL" id="OAF19193.1"/>
    </source>
</evidence>
<feature type="transmembrane region" description="Helical" evidence="2">
    <location>
        <begin position="23"/>
        <end position="44"/>
    </location>
</feature>
<organism evidence="3 4">
    <name type="scientific">Bradyrhizobium neotropicale</name>
    <dbReference type="NCBI Taxonomy" id="1497615"/>
    <lineage>
        <taxon>Bacteria</taxon>
        <taxon>Pseudomonadati</taxon>
        <taxon>Pseudomonadota</taxon>
        <taxon>Alphaproteobacteria</taxon>
        <taxon>Hyphomicrobiales</taxon>
        <taxon>Nitrobacteraceae</taxon>
        <taxon>Bradyrhizobium</taxon>
    </lineage>
</organism>
<protein>
    <submittedName>
        <fullName evidence="3">Uncharacterized protein</fullName>
    </submittedName>
</protein>
<feature type="compositionally biased region" description="Polar residues" evidence="1">
    <location>
        <begin position="74"/>
        <end position="83"/>
    </location>
</feature>
<sequence length="171" mass="18144">MNVIDQANGSELPPALHRSSRRFLWAFALIVAIGLCVGGAYFGIDIEKFIEKPASREVAPMPAFSPEDRATLSEIRSGQQEASETIAELNRNIGAQQAELQRISDQIAALSSRIESLQNSAAPASLPPAPPPPPAQAVSKPAKRLVQPSKPEGPVSIGGAPLISEPRTDPH</sequence>
<evidence type="ECO:0000256" key="2">
    <source>
        <dbReference type="SAM" id="Phobius"/>
    </source>
</evidence>
<dbReference type="Proteomes" id="UP000077173">
    <property type="component" value="Unassembled WGS sequence"/>
</dbReference>
<keyword evidence="2" id="KW-0472">Membrane</keyword>
<accession>A0A176ZH36</accession>
<feature type="region of interest" description="Disordered" evidence="1">
    <location>
        <begin position="64"/>
        <end position="83"/>
    </location>
</feature>
<feature type="region of interest" description="Disordered" evidence="1">
    <location>
        <begin position="119"/>
        <end position="171"/>
    </location>
</feature>
<feature type="compositionally biased region" description="Pro residues" evidence="1">
    <location>
        <begin position="125"/>
        <end position="135"/>
    </location>
</feature>
<dbReference type="RefSeq" id="WP_063677018.1">
    <property type="nucleotide sequence ID" value="NZ_LSEF01000026.1"/>
</dbReference>
<keyword evidence="2" id="KW-0812">Transmembrane</keyword>
<reference evidence="3 4" key="1">
    <citation type="submission" date="2016-02" db="EMBL/GenBank/DDBJ databases">
        <title>Draft genome sequence of the strain BR 10247T Bradyrhizobium neotropicale isolated from nodules of Centrolobium paraense.</title>
        <authorList>
            <person name="Simoes-Araujo J.L."/>
            <person name="Barauna A.C."/>
            <person name="Silva K."/>
            <person name="Zilli J.E."/>
        </authorList>
    </citation>
    <scope>NUCLEOTIDE SEQUENCE [LARGE SCALE GENOMIC DNA]</scope>
    <source>
        <strain evidence="3 4">BR 10247</strain>
    </source>
</reference>
<evidence type="ECO:0000256" key="1">
    <source>
        <dbReference type="SAM" id="MobiDB-lite"/>
    </source>
</evidence>
<dbReference type="GeneID" id="32584271"/>
<proteinExistence type="predicted"/>
<evidence type="ECO:0000313" key="4">
    <source>
        <dbReference type="Proteomes" id="UP000077173"/>
    </source>
</evidence>
<comment type="caution">
    <text evidence="3">The sequence shown here is derived from an EMBL/GenBank/DDBJ whole genome shotgun (WGS) entry which is preliminary data.</text>
</comment>
<keyword evidence="4" id="KW-1185">Reference proteome</keyword>
<name>A0A176ZH36_9BRAD</name>